<reference evidence="3 4" key="1">
    <citation type="submission" date="2023-07" db="EMBL/GenBank/DDBJ databases">
        <title>Genomic Encyclopedia of Type Strains, Phase IV (KMG-IV): sequencing the most valuable type-strain genomes for metagenomic binning, comparative biology and taxonomic classification.</title>
        <authorList>
            <person name="Goeker M."/>
        </authorList>
    </citation>
    <scope>NUCLEOTIDE SEQUENCE [LARGE SCALE GENOMIC DNA]</scope>
    <source>
        <strain evidence="3 4">DSM 102814</strain>
    </source>
</reference>
<evidence type="ECO:0000313" key="3">
    <source>
        <dbReference type="EMBL" id="MDR6301546.1"/>
    </source>
</evidence>
<proteinExistence type="inferred from homology"/>
<feature type="domain" description="UspA" evidence="2">
    <location>
        <begin position="2"/>
        <end position="148"/>
    </location>
</feature>
<organism evidence="3 4">
    <name type="scientific">Mesonia maritima</name>
    <dbReference type="NCBI Taxonomy" id="1793873"/>
    <lineage>
        <taxon>Bacteria</taxon>
        <taxon>Pseudomonadati</taxon>
        <taxon>Bacteroidota</taxon>
        <taxon>Flavobacteriia</taxon>
        <taxon>Flavobacteriales</taxon>
        <taxon>Flavobacteriaceae</taxon>
        <taxon>Mesonia</taxon>
    </lineage>
</organism>
<dbReference type="CDD" id="cd00293">
    <property type="entry name" value="USP-like"/>
    <property type="match status" value="1"/>
</dbReference>
<dbReference type="SUPFAM" id="SSF52402">
    <property type="entry name" value="Adenine nucleotide alpha hydrolases-like"/>
    <property type="match status" value="2"/>
</dbReference>
<dbReference type="Pfam" id="PF00582">
    <property type="entry name" value="Usp"/>
    <property type="match status" value="1"/>
</dbReference>
<dbReference type="PANTHER" id="PTHR46268">
    <property type="entry name" value="STRESS RESPONSE PROTEIN NHAX"/>
    <property type="match status" value="1"/>
</dbReference>
<dbReference type="EMBL" id="JAVDQA010000006">
    <property type="protein sequence ID" value="MDR6301546.1"/>
    <property type="molecule type" value="Genomic_DNA"/>
</dbReference>
<comment type="caution">
    <text evidence="3">The sequence shown here is derived from an EMBL/GenBank/DDBJ whole genome shotgun (WGS) entry which is preliminary data.</text>
</comment>
<dbReference type="InterPro" id="IPR014729">
    <property type="entry name" value="Rossmann-like_a/b/a_fold"/>
</dbReference>
<keyword evidence="4" id="KW-1185">Reference proteome</keyword>
<gene>
    <name evidence="3" type="ORF">GGR31_002215</name>
</gene>
<protein>
    <submittedName>
        <fullName evidence="3">Nucleotide-binding universal stress UspA family protein</fullName>
    </submittedName>
</protein>
<dbReference type="InterPro" id="IPR006016">
    <property type="entry name" value="UspA"/>
</dbReference>
<evidence type="ECO:0000313" key="4">
    <source>
        <dbReference type="Proteomes" id="UP001257659"/>
    </source>
</evidence>
<dbReference type="PANTHER" id="PTHR46268:SF26">
    <property type="entry name" value="UNIVERSAL STRESS PROTEIN MJ0577"/>
    <property type="match status" value="1"/>
</dbReference>
<dbReference type="Gene3D" id="3.40.50.620">
    <property type="entry name" value="HUPs"/>
    <property type="match status" value="2"/>
</dbReference>
<dbReference type="RefSeq" id="WP_309729050.1">
    <property type="nucleotide sequence ID" value="NZ_JAVDQA010000006.1"/>
</dbReference>
<comment type="similarity">
    <text evidence="1">Belongs to the universal stress protein A family.</text>
</comment>
<evidence type="ECO:0000256" key="1">
    <source>
        <dbReference type="ARBA" id="ARBA00008791"/>
    </source>
</evidence>
<dbReference type="Proteomes" id="UP001257659">
    <property type="component" value="Unassembled WGS sequence"/>
</dbReference>
<sequence>MKKKLLLPTDFSKNAWNALKYASELYKNEEVDFYLLHAFTVDNYRIESMAVPEPGEKNYEEAKGKAEKNFKKLFQQIELLEVPANHSYFSKVVFNTPLEAVKQFIEDKDIDMVVISNKGVSDDAKSIMGSNSVNFMEKIRNCPVFMIPGNVAFKEPNEIVFPTSFKTHFKRRELNYLYEISKITNAPIRIFHVAKEEKLSKDQQEKRELLKECFDGLNFTFHTEDHDDIQEALHHFLKSRDSEMIAFINKKHGFFENIFSKSMVKKLGFNTNIPVLTLHDLRN</sequence>
<evidence type="ECO:0000259" key="2">
    <source>
        <dbReference type="Pfam" id="PF00582"/>
    </source>
</evidence>
<name>A0ABU1K7E9_9FLAO</name>
<accession>A0ABU1K7E9</accession>